<sequence>MPAPGTMVDLVGKSVASNQSVQQAFDKAGPMLAKTFASHKHEVEEEFTVSEPSRQDSKSNMQEHRWREVEAQSAALLSEMGE</sequence>
<comment type="caution">
    <text evidence="2">The sequence shown here is derived from an EMBL/GenBank/DDBJ whole genome shotgun (WGS) entry which is preliminary data.</text>
</comment>
<protein>
    <submittedName>
        <fullName evidence="2">Uncharacterized protein</fullName>
    </submittedName>
</protein>
<evidence type="ECO:0000313" key="2">
    <source>
        <dbReference type="EMBL" id="KAJ4389300.1"/>
    </source>
</evidence>
<feature type="region of interest" description="Disordered" evidence="1">
    <location>
        <begin position="44"/>
        <end position="67"/>
    </location>
</feature>
<evidence type="ECO:0000313" key="3">
    <source>
        <dbReference type="Proteomes" id="UP001140453"/>
    </source>
</evidence>
<accession>A0A9W9CVY3</accession>
<reference evidence="2" key="1">
    <citation type="submission" date="2022-10" db="EMBL/GenBank/DDBJ databases">
        <title>Tapping the CABI collections for fungal endophytes: first genome assemblies for Collariella, Neodidymelliopsis, Ascochyta clinopodiicola, Didymella pomorum, Didymosphaeria variabile, Neocosmospora piperis and Neocucurbitaria cava.</title>
        <authorList>
            <person name="Hill R."/>
        </authorList>
    </citation>
    <scope>NUCLEOTIDE SEQUENCE</scope>
    <source>
        <strain evidence="2">IMI 355082</strain>
    </source>
</reference>
<gene>
    <name evidence="2" type="ORF">N0V93_006766</name>
</gene>
<dbReference type="Proteomes" id="UP001140453">
    <property type="component" value="Unassembled WGS sequence"/>
</dbReference>
<evidence type="ECO:0000256" key="1">
    <source>
        <dbReference type="SAM" id="MobiDB-lite"/>
    </source>
</evidence>
<organism evidence="2 3">
    <name type="scientific">Gnomoniopsis smithogilvyi</name>
    <dbReference type="NCBI Taxonomy" id="1191159"/>
    <lineage>
        <taxon>Eukaryota</taxon>
        <taxon>Fungi</taxon>
        <taxon>Dikarya</taxon>
        <taxon>Ascomycota</taxon>
        <taxon>Pezizomycotina</taxon>
        <taxon>Sordariomycetes</taxon>
        <taxon>Sordariomycetidae</taxon>
        <taxon>Diaporthales</taxon>
        <taxon>Gnomoniaceae</taxon>
        <taxon>Gnomoniopsis</taxon>
    </lineage>
</organism>
<feature type="compositionally biased region" description="Basic and acidic residues" evidence="1">
    <location>
        <begin position="53"/>
        <end position="67"/>
    </location>
</feature>
<dbReference type="AlphaFoldDB" id="A0A9W9CVY3"/>
<proteinExistence type="predicted"/>
<keyword evidence="3" id="KW-1185">Reference proteome</keyword>
<dbReference type="EMBL" id="JAPEVB010000004">
    <property type="protein sequence ID" value="KAJ4389300.1"/>
    <property type="molecule type" value="Genomic_DNA"/>
</dbReference>
<name>A0A9W9CVY3_9PEZI</name>